<dbReference type="PANTHER" id="PTHR47642">
    <property type="entry name" value="ATP-DEPENDENT DNA HELICASE"/>
    <property type="match status" value="1"/>
</dbReference>
<organism evidence="1 2">
    <name type="scientific">Neolecta irregularis (strain DAH-3)</name>
    <dbReference type="NCBI Taxonomy" id="1198029"/>
    <lineage>
        <taxon>Eukaryota</taxon>
        <taxon>Fungi</taxon>
        <taxon>Dikarya</taxon>
        <taxon>Ascomycota</taxon>
        <taxon>Taphrinomycotina</taxon>
        <taxon>Neolectales</taxon>
        <taxon>Neolectaceae</taxon>
        <taxon>Neolecta</taxon>
    </lineage>
</organism>
<dbReference type="InterPro" id="IPR027417">
    <property type="entry name" value="P-loop_NTPase"/>
</dbReference>
<dbReference type="EMBL" id="LXFE01000288">
    <property type="protein sequence ID" value="OLL25895.1"/>
    <property type="molecule type" value="Genomic_DNA"/>
</dbReference>
<name>A0A1U7LT95_NEOID</name>
<dbReference type="GO" id="GO:0004386">
    <property type="term" value="F:helicase activity"/>
    <property type="evidence" value="ECO:0007669"/>
    <property type="project" value="UniProtKB-KW"/>
</dbReference>
<dbReference type="Proteomes" id="UP000186594">
    <property type="component" value="Unassembled WGS sequence"/>
</dbReference>
<comment type="caution">
    <text evidence="1">The sequence shown here is derived from an EMBL/GenBank/DDBJ whole genome shotgun (WGS) entry which is preliminary data.</text>
</comment>
<dbReference type="AlphaFoldDB" id="A0A1U7LT95"/>
<keyword evidence="1" id="KW-0547">Nucleotide-binding</keyword>
<dbReference type="CDD" id="cd18809">
    <property type="entry name" value="SF1_C_RecD"/>
    <property type="match status" value="1"/>
</dbReference>
<keyword evidence="1" id="KW-0347">Helicase</keyword>
<keyword evidence="1" id="KW-0067">ATP-binding</keyword>
<sequence>MISRHFKSYKRRSFIKWGEEMLDICRKDAKTQIRNFLLENQIKKVPKVRFADGREHVILPHVWNLRVTSKLRVYVCQIPLILAWALTTHKGMTLDFLCIDFADTWKNAAGLVYVAMSRAKNEEGMEICGFRKDMVCANKRVEKFYEGLVGDA</sequence>
<proteinExistence type="predicted"/>
<dbReference type="OrthoDB" id="432234at2759"/>
<dbReference type="PANTHER" id="PTHR47642:SF5">
    <property type="entry name" value="ATP-DEPENDENT DNA HELICASE"/>
    <property type="match status" value="1"/>
</dbReference>
<keyword evidence="1" id="KW-0378">Hydrolase</keyword>
<evidence type="ECO:0000313" key="1">
    <source>
        <dbReference type="EMBL" id="OLL25895.1"/>
    </source>
</evidence>
<dbReference type="SUPFAM" id="SSF52540">
    <property type="entry name" value="P-loop containing nucleoside triphosphate hydrolases"/>
    <property type="match status" value="1"/>
</dbReference>
<dbReference type="STRING" id="1198029.A0A1U7LT95"/>
<reference evidence="1 2" key="1">
    <citation type="submission" date="2016-04" db="EMBL/GenBank/DDBJ databases">
        <title>Evolutionary innovation and constraint leading to complex multicellularity in the Ascomycota.</title>
        <authorList>
            <person name="Cisse O."/>
            <person name="Nguyen A."/>
            <person name="Hewitt D.A."/>
            <person name="Jedd G."/>
            <person name="Stajich J.E."/>
        </authorList>
    </citation>
    <scope>NUCLEOTIDE SEQUENCE [LARGE SCALE GENOMIC DNA]</scope>
    <source>
        <strain evidence="1 2">DAH-3</strain>
    </source>
</reference>
<accession>A0A1U7LT95</accession>
<evidence type="ECO:0000313" key="2">
    <source>
        <dbReference type="Proteomes" id="UP000186594"/>
    </source>
</evidence>
<dbReference type="InterPro" id="IPR051055">
    <property type="entry name" value="PIF1_helicase"/>
</dbReference>
<keyword evidence="2" id="KW-1185">Reference proteome</keyword>
<protein>
    <submittedName>
        <fullName evidence="1">ATP-dependent DNA helicase PIF1</fullName>
    </submittedName>
</protein>
<gene>
    <name evidence="1" type="ORF">NEOLI_002203</name>
</gene>